<keyword evidence="2" id="KW-0238">DNA-binding</keyword>
<dbReference type="SUPFAM" id="SSF46785">
    <property type="entry name" value="Winged helix' DNA-binding domain"/>
    <property type="match status" value="1"/>
</dbReference>
<dbReference type="PROSITE" id="PS51118">
    <property type="entry name" value="HTH_HXLR"/>
    <property type="match status" value="1"/>
</dbReference>
<name>A0A9J6QMJ6_9FIRM</name>
<evidence type="ECO:0000313" key="5">
    <source>
        <dbReference type="EMBL" id="MCU7377109.1"/>
    </source>
</evidence>
<dbReference type="GO" id="GO:0003677">
    <property type="term" value="F:DNA binding"/>
    <property type="evidence" value="ECO:0007669"/>
    <property type="project" value="UniProtKB-KW"/>
</dbReference>
<gene>
    <name evidence="5" type="ORF">OBO34_01940</name>
</gene>
<organism evidence="5 6">
    <name type="scientific">Hominibacterium faecale</name>
    <dbReference type="NCBI Taxonomy" id="2839743"/>
    <lineage>
        <taxon>Bacteria</taxon>
        <taxon>Bacillati</taxon>
        <taxon>Bacillota</taxon>
        <taxon>Clostridia</taxon>
        <taxon>Peptostreptococcales</taxon>
        <taxon>Anaerovoracaceae</taxon>
        <taxon>Hominibacterium</taxon>
    </lineage>
</organism>
<dbReference type="PANTHER" id="PTHR33204">
    <property type="entry name" value="TRANSCRIPTIONAL REGULATOR, MARR FAMILY"/>
    <property type="match status" value="1"/>
</dbReference>
<proteinExistence type="predicted"/>
<dbReference type="Pfam" id="PF01638">
    <property type="entry name" value="HxlR"/>
    <property type="match status" value="1"/>
</dbReference>
<dbReference type="Proteomes" id="UP001065549">
    <property type="component" value="Unassembled WGS sequence"/>
</dbReference>
<feature type="domain" description="HTH hxlR-type" evidence="4">
    <location>
        <begin position="10"/>
        <end position="109"/>
    </location>
</feature>
<dbReference type="Gene3D" id="1.10.10.10">
    <property type="entry name" value="Winged helix-like DNA-binding domain superfamily/Winged helix DNA-binding domain"/>
    <property type="match status" value="1"/>
</dbReference>
<keyword evidence="1" id="KW-0805">Transcription regulation</keyword>
<dbReference type="EMBL" id="JAOSHN010000001">
    <property type="protein sequence ID" value="MCU7377109.1"/>
    <property type="molecule type" value="Genomic_DNA"/>
</dbReference>
<sequence length="121" mass="13841">MKNDPMSRHCPIVYAMDRIGGKWKMPLIWLIHQYPGVRYGQIRKAYAGITNTVLTRALQELEQDGLIRRVDFEEVPPRVEYHLTGKGKAAVPAVLAITDWGREQMEADGKRPLLAVIEEEK</sequence>
<keyword evidence="6" id="KW-1185">Reference proteome</keyword>
<dbReference type="RefSeq" id="WP_253020594.1">
    <property type="nucleotide sequence ID" value="NZ_JAJAGH010000005.1"/>
</dbReference>
<evidence type="ECO:0000259" key="4">
    <source>
        <dbReference type="PROSITE" id="PS51118"/>
    </source>
</evidence>
<accession>A0A9J6QMJ6</accession>
<dbReference type="InterPro" id="IPR036388">
    <property type="entry name" value="WH-like_DNA-bd_sf"/>
</dbReference>
<comment type="caution">
    <text evidence="5">The sequence shown here is derived from an EMBL/GenBank/DDBJ whole genome shotgun (WGS) entry which is preliminary data.</text>
</comment>
<evidence type="ECO:0000313" key="6">
    <source>
        <dbReference type="Proteomes" id="UP001065549"/>
    </source>
</evidence>
<dbReference type="AlphaFoldDB" id="A0A9J6QMJ6"/>
<dbReference type="InterPro" id="IPR036390">
    <property type="entry name" value="WH_DNA-bd_sf"/>
</dbReference>
<dbReference type="PANTHER" id="PTHR33204:SF29">
    <property type="entry name" value="TRANSCRIPTIONAL REGULATOR"/>
    <property type="match status" value="1"/>
</dbReference>
<keyword evidence="3" id="KW-0804">Transcription</keyword>
<reference evidence="5" key="1">
    <citation type="submission" date="2022-09" db="EMBL/GenBank/DDBJ databases">
        <title>Culturomic study of gut microbiota in children with autism spectrum disorder.</title>
        <authorList>
            <person name="Efimov B.A."/>
            <person name="Chaplin A.V."/>
            <person name="Sokolova S.R."/>
            <person name="Pikina A.P."/>
            <person name="Korzhanova M."/>
            <person name="Belova V."/>
            <person name="Korostin D."/>
        </authorList>
    </citation>
    <scope>NUCLEOTIDE SEQUENCE</scope>
    <source>
        <strain evidence="5">ASD5510</strain>
    </source>
</reference>
<evidence type="ECO:0000256" key="1">
    <source>
        <dbReference type="ARBA" id="ARBA00023015"/>
    </source>
</evidence>
<dbReference type="InterPro" id="IPR002577">
    <property type="entry name" value="HTH_HxlR"/>
</dbReference>
<evidence type="ECO:0000256" key="3">
    <source>
        <dbReference type="ARBA" id="ARBA00023163"/>
    </source>
</evidence>
<evidence type="ECO:0000256" key="2">
    <source>
        <dbReference type="ARBA" id="ARBA00023125"/>
    </source>
</evidence>
<protein>
    <submittedName>
        <fullName evidence="5">Helix-turn-helix transcriptional regulator</fullName>
    </submittedName>
</protein>